<reference evidence="11" key="4">
    <citation type="journal article" date="2018" name="Nat. Plants">
        <title>Whole-genome landscape of Medicago truncatula symbiotic genes.</title>
        <authorList>
            <person name="Pecrix Y."/>
            <person name="Staton S.E."/>
            <person name="Sallet E."/>
            <person name="Lelandais-Briere C."/>
            <person name="Moreau S."/>
            <person name="Carrere S."/>
            <person name="Blein T."/>
            <person name="Jardinaud M.F."/>
            <person name="Latrasse D."/>
            <person name="Zouine M."/>
            <person name="Zahm M."/>
            <person name="Kreplak J."/>
            <person name="Mayjonade B."/>
            <person name="Satge C."/>
            <person name="Perez M."/>
            <person name="Cauet S."/>
            <person name="Marande W."/>
            <person name="Chantry-Darmon C."/>
            <person name="Lopez-Roques C."/>
            <person name="Bouchez O."/>
            <person name="Berard A."/>
            <person name="Debelle F."/>
            <person name="Munos S."/>
            <person name="Bendahmane A."/>
            <person name="Berges H."/>
            <person name="Niebel A."/>
            <person name="Buitink J."/>
            <person name="Frugier F."/>
            <person name="Benhamed M."/>
            <person name="Crespi M."/>
            <person name="Gouzy J."/>
            <person name="Gamas P."/>
        </authorList>
    </citation>
    <scope>NUCLEOTIDE SEQUENCE [LARGE SCALE GENOMIC DNA]</scope>
    <source>
        <strain evidence="11">cv. Jemalong A17</strain>
    </source>
</reference>
<dbReference type="PANTHER" id="PTHR31221:SF377">
    <property type="entry name" value="WRKY TRANSCRIPTION FACTOR 51-RELATED"/>
    <property type="match status" value="1"/>
</dbReference>
<dbReference type="FunFam" id="2.20.25.80:FF:000003">
    <property type="entry name" value="WRKY transcription factor 57"/>
    <property type="match status" value="1"/>
</dbReference>
<dbReference type="Proteomes" id="UP000002051">
    <property type="component" value="Chromosome 8"/>
</dbReference>
<evidence type="ECO:0000256" key="5">
    <source>
        <dbReference type="ARBA" id="ARBA00023242"/>
    </source>
</evidence>
<dbReference type="Gene3D" id="2.20.25.80">
    <property type="entry name" value="WRKY domain"/>
    <property type="match status" value="1"/>
</dbReference>
<dbReference type="HOGENOM" id="CLU_073202_3_0_1"/>
<gene>
    <name evidence="9" type="primary">11436175</name>
    <name evidence="7" type="ordered locus">MTR_8g092010</name>
    <name evidence="8" type="ORF">MtrunA17_Chr8g0383251</name>
</gene>
<sequence length="184" mass="21381">MDYYFVNPHATPNFAHSTHMMIPNPSSEFILSDYLMLDDICIDHHDQESRSQSTESLEKVTFNDVNQEFNDATSKNNNIKYKNGIKRNKGEAGQKIAFRTRSELEIMDDGYKWRKYGKKSVKNSPNLRNYYKCSSVGCNVKKRVERDRDDSSYVITSYEGVHNHEIPFTSHCSQISFVHSDAYN</sequence>
<reference evidence="7 10" key="1">
    <citation type="journal article" date="2011" name="Nature">
        <title>The Medicago genome provides insight into the evolution of rhizobial symbioses.</title>
        <authorList>
            <person name="Young N.D."/>
            <person name="Debelle F."/>
            <person name="Oldroyd G.E."/>
            <person name="Geurts R."/>
            <person name="Cannon S.B."/>
            <person name="Udvardi M.K."/>
            <person name="Benedito V.A."/>
            <person name="Mayer K.F."/>
            <person name="Gouzy J."/>
            <person name="Schoof H."/>
            <person name="Van de Peer Y."/>
            <person name="Proost S."/>
            <person name="Cook D.R."/>
            <person name="Meyers B.C."/>
            <person name="Spannagl M."/>
            <person name="Cheung F."/>
            <person name="De Mita S."/>
            <person name="Krishnakumar V."/>
            <person name="Gundlach H."/>
            <person name="Zhou S."/>
            <person name="Mudge J."/>
            <person name="Bharti A.K."/>
            <person name="Murray J.D."/>
            <person name="Naoumkina M.A."/>
            <person name="Rosen B."/>
            <person name="Silverstein K.A."/>
            <person name="Tang H."/>
            <person name="Rombauts S."/>
            <person name="Zhao P.X."/>
            <person name="Zhou P."/>
            <person name="Barbe V."/>
            <person name="Bardou P."/>
            <person name="Bechner M."/>
            <person name="Bellec A."/>
            <person name="Berger A."/>
            <person name="Berges H."/>
            <person name="Bidwell S."/>
            <person name="Bisseling T."/>
            <person name="Choisne N."/>
            <person name="Couloux A."/>
            <person name="Denny R."/>
            <person name="Deshpande S."/>
            <person name="Dai X."/>
            <person name="Doyle J.J."/>
            <person name="Dudez A.M."/>
            <person name="Farmer A.D."/>
            <person name="Fouteau S."/>
            <person name="Franken C."/>
            <person name="Gibelin C."/>
            <person name="Gish J."/>
            <person name="Goldstein S."/>
            <person name="Gonzalez A.J."/>
            <person name="Green P.J."/>
            <person name="Hallab A."/>
            <person name="Hartog M."/>
            <person name="Hua A."/>
            <person name="Humphray S.J."/>
            <person name="Jeong D.H."/>
            <person name="Jing Y."/>
            <person name="Jocker A."/>
            <person name="Kenton S.M."/>
            <person name="Kim D.J."/>
            <person name="Klee K."/>
            <person name="Lai H."/>
            <person name="Lang C."/>
            <person name="Lin S."/>
            <person name="Macmil S.L."/>
            <person name="Magdelenat G."/>
            <person name="Matthews L."/>
            <person name="McCorrison J."/>
            <person name="Monaghan E.L."/>
            <person name="Mun J.H."/>
            <person name="Najar F.Z."/>
            <person name="Nicholson C."/>
            <person name="Noirot C."/>
            <person name="O'Bleness M."/>
            <person name="Paule C.R."/>
            <person name="Poulain J."/>
            <person name="Prion F."/>
            <person name="Qin B."/>
            <person name="Qu C."/>
            <person name="Retzel E.F."/>
            <person name="Riddle C."/>
            <person name="Sallet E."/>
            <person name="Samain S."/>
            <person name="Samson N."/>
            <person name="Sanders I."/>
            <person name="Saurat O."/>
            <person name="Scarpelli C."/>
            <person name="Schiex T."/>
            <person name="Segurens B."/>
            <person name="Severin A.J."/>
            <person name="Sherrier D.J."/>
            <person name="Shi R."/>
            <person name="Sims S."/>
            <person name="Singer S.R."/>
            <person name="Sinharoy S."/>
            <person name="Sterck L."/>
            <person name="Viollet A."/>
            <person name="Wang B.B."/>
            <person name="Wang K."/>
            <person name="Wang M."/>
            <person name="Wang X."/>
            <person name="Warfsmann J."/>
            <person name="Weissenbach J."/>
            <person name="White D.D."/>
            <person name="White J.D."/>
            <person name="Wiley G.B."/>
            <person name="Wincker P."/>
            <person name="Xing Y."/>
            <person name="Yang L."/>
            <person name="Yao Z."/>
            <person name="Ying F."/>
            <person name="Zhai J."/>
            <person name="Zhou L."/>
            <person name="Zuber A."/>
            <person name="Denarie J."/>
            <person name="Dixon R.A."/>
            <person name="May G.D."/>
            <person name="Schwartz D.C."/>
            <person name="Rogers J."/>
            <person name="Quetier F."/>
            <person name="Town C.D."/>
            <person name="Roe B.A."/>
        </authorList>
    </citation>
    <scope>NUCLEOTIDE SEQUENCE [LARGE SCALE GENOMIC DNA]</scope>
    <source>
        <strain evidence="7">A17</strain>
        <strain evidence="9 10">cv. Jemalong A17</strain>
    </source>
</reference>
<accession>G7LBB4</accession>
<evidence type="ECO:0000313" key="10">
    <source>
        <dbReference type="Proteomes" id="UP000002051"/>
    </source>
</evidence>
<keyword evidence="5" id="KW-0539">Nucleus</keyword>
<dbReference type="Proteomes" id="UP000265566">
    <property type="component" value="Chromosome 8"/>
</dbReference>
<dbReference type="EnsemblPlants" id="AET04594">
    <property type="protein sequence ID" value="AET04594"/>
    <property type="gene ID" value="MTR_8g092010"/>
</dbReference>
<feature type="domain" description="WRKY" evidence="6">
    <location>
        <begin position="102"/>
        <end position="167"/>
    </location>
</feature>
<dbReference type="PANTHER" id="PTHR31221">
    <property type="entry name" value="WRKY TRANSCRIPTION FACTOR PROTEIN 1-RELATED"/>
    <property type="match status" value="1"/>
</dbReference>
<dbReference type="KEGG" id="mtr:11436175"/>
<keyword evidence="3" id="KW-0238">DNA-binding</keyword>
<name>G7LBB4_MEDTR</name>
<keyword evidence="10" id="KW-1185">Reference proteome</keyword>
<dbReference type="InterPro" id="IPR003657">
    <property type="entry name" value="WRKY_dom"/>
</dbReference>
<dbReference type="GO" id="GO:0000976">
    <property type="term" value="F:transcription cis-regulatory region binding"/>
    <property type="evidence" value="ECO:0000318"/>
    <property type="project" value="GO_Central"/>
</dbReference>
<keyword evidence="4" id="KW-0804">Transcription</keyword>
<dbReference type="Pfam" id="PF03106">
    <property type="entry name" value="WRKY"/>
    <property type="match status" value="1"/>
</dbReference>
<evidence type="ECO:0000256" key="2">
    <source>
        <dbReference type="ARBA" id="ARBA00023015"/>
    </source>
</evidence>
<dbReference type="Gramene" id="rna49534">
    <property type="protein sequence ID" value="RHN43015.1"/>
    <property type="gene ID" value="gene49534"/>
</dbReference>
<evidence type="ECO:0000313" key="9">
    <source>
        <dbReference type="EnsemblPlants" id="AET04594"/>
    </source>
</evidence>
<dbReference type="GO" id="GO:0005634">
    <property type="term" value="C:nucleus"/>
    <property type="evidence" value="ECO:0000318"/>
    <property type="project" value="GO_Central"/>
</dbReference>
<reference evidence="8" key="5">
    <citation type="journal article" date="2018" name="Nat. Plants">
        <title>Whole-genome landscape of Medicago truncatula symbiotic genes.</title>
        <authorList>
            <person name="Pecrix Y."/>
            <person name="Gamas P."/>
            <person name="Carrere S."/>
        </authorList>
    </citation>
    <scope>NUCLEOTIDE SEQUENCE</scope>
    <source>
        <tissue evidence="8">Leaves</tissue>
    </source>
</reference>
<proteinExistence type="predicted"/>
<dbReference type="EMBL" id="CM001224">
    <property type="protein sequence ID" value="AET04594.1"/>
    <property type="molecule type" value="Genomic_DNA"/>
</dbReference>
<evidence type="ECO:0000256" key="1">
    <source>
        <dbReference type="ARBA" id="ARBA00004123"/>
    </source>
</evidence>
<reference evidence="9" key="3">
    <citation type="submission" date="2015-04" db="UniProtKB">
        <authorList>
            <consortium name="EnsemblPlants"/>
        </authorList>
    </citation>
    <scope>IDENTIFICATION</scope>
    <source>
        <strain evidence="9">cv. Jemalong A17</strain>
    </source>
</reference>
<evidence type="ECO:0000313" key="7">
    <source>
        <dbReference type="EMBL" id="AET04594.1"/>
    </source>
</evidence>
<dbReference type="GO" id="GO:0009867">
    <property type="term" value="P:jasmonic acid mediated signaling pathway"/>
    <property type="evidence" value="ECO:0000318"/>
    <property type="project" value="GO_Central"/>
</dbReference>
<dbReference type="ExpressionAtlas" id="G7LBB4">
    <property type="expression patterns" value="differential"/>
</dbReference>
<dbReference type="OMA" id="GATSKNC"/>
<evidence type="ECO:0000256" key="4">
    <source>
        <dbReference type="ARBA" id="ARBA00023163"/>
    </source>
</evidence>
<dbReference type="PaxDb" id="3880-AET04594"/>
<dbReference type="EMBL" id="PSQE01000008">
    <property type="protein sequence ID" value="RHN43015.1"/>
    <property type="molecule type" value="Genomic_DNA"/>
</dbReference>
<dbReference type="SUPFAM" id="SSF118290">
    <property type="entry name" value="WRKY DNA-binding domain"/>
    <property type="match status" value="1"/>
</dbReference>
<dbReference type="GO" id="GO:0003700">
    <property type="term" value="F:DNA-binding transcription factor activity"/>
    <property type="evidence" value="ECO:0000318"/>
    <property type="project" value="GO_Central"/>
</dbReference>
<protein>
    <submittedName>
        <fullName evidence="8">Putative transcription factor WRKY family</fullName>
    </submittedName>
    <submittedName>
        <fullName evidence="7">WRKY family transcription factor</fullName>
    </submittedName>
</protein>
<dbReference type="InterPro" id="IPR044810">
    <property type="entry name" value="WRKY_plant"/>
</dbReference>
<evidence type="ECO:0000313" key="11">
    <source>
        <dbReference type="Proteomes" id="UP000265566"/>
    </source>
</evidence>
<evidence type="ECO:0000313" key="8">
    <source>
        <dbReference type="EMBL" id="RHN43015.1"/>
    </source>
</evidence>
<evidence type="ECO:0000259" key="6">
    <source>
        <dbReference type="PROSITE" id="PS50811"/>
    </source>
</evidence>
<dbReference type="GO" id="GO:0006355">
    <property type="term" value="P:regulation of DNA-templated transcription"/>
    <property type="evidence" value="ECO:0000318"/>
    <property type="project" value="GO_Central"/>
</dbReference>
<keyword evidence="2" id="KW-0805">Transcription regulation</keyword>
<dbReference type="PROSITE" id="PS50811">
    <property type="entry name" value="WRKY"/>
    <property type="match status" value="1"/>
</dbReference>
<dbReference type="STRING" id="3880.G7LBB4"/>
<dbReference type="OrthoDB" id="693960at2759"/>
<dbReference type="eggNOG" id="ENOG502S01U">
    <property type="taxonomic scope" value="Eukaryota"/>
</dbReference>
<dbReference type="InterPro" id="IPR036576">
    <property type="entry name" value="WRKY_dom_sf"/>
</dbReference>
<dbReference type="AlphaFoldDB" id="G7LBB4"/>
<evidence type="ECO:0000256" key="3">
    <source>
        <dbReference type="ARBA" id="ARBA00023125"/>
    </source>
</evidence>
<reference evidence="7 10" key="2">
    <citation type="journal article" date="2014" name="BMC Genomics">
        <title>An improved genome release (version Mt4.0) for the model legume Medicago truncatula.</title>
        <authorList>
            <person name="Tang H."/>
            <person name="Krishnakumar V."/>
            <person name="Bidwell S."/>
            <person name="Rosen B."/>
            <person name="Chan A."/>
            <person name="Zhou S."/>
            <person name="Gentzbittel L."/>
            <person name="Childs K.L."/>
            <person name="Yandell M."/>
            <person name="Gundlach H."/>
            <person name="Mayer K.F."/>
            <person name="Schwartz D.C."/>
            <person name="Town C.D."/>
        </authorList>
    </citation>
    <scope>GENOME REANNOTATION</scope>
    <source>
        <strain evidence="9 10">cv. Jemalong A17</strain>
    </source>
</reference>
<organism evidence="7 10">
    <name type="scientific">Medicago truncatula</name>
    <name type="common">Barrel medic</name>
    <name type="synonym">Medicago tribuloides</name>
    <dbReference type="NCBI Taxonomy" id="3880"/>
    <lineage>
        <taxon>Eukaryota</taxon>
        <taxon>Viridiplantae</taxon>
        <taxon>Streptophyta</taxon>
        <taxon>Embryophyta</taxon>
        <taxon>Tracheophyta</taxon>
        <taxon>Spermatophyta</taxon>
        <taxon>Magnoliopsida</taxon>
        <taxon>eudicotyledons</taxon>
        <taxon>Gunneridae</taxon>
        <taxon>Pentapetalae</taxon>
        <taxon>rosids</taxon>
        <taxon>fabids</taxon>
        <taxon>Fabales</taxon>
        <taxon>Fabaceae</taxon>
        <taxon>Papilionoideae</taxon>
        <taxon>50 kb inversion clade</taxon>
        <taxon>NPAAA clade</taxon>
        <taxon>Hologalegina</taxon>
        <taxon>IRL clade</taxon>
        <taxon>Trifolieae</taxon>
        <taxon>Medicago</taxon>
    </lineage>
</organism>
<comment type="subcellular location">
    <subcellularLocation>
        <location evidence="1">Nucleus</location>
    </subcellularLocation>
</comment>
<dbReference type="SMART" id="SM00774">
    <property type="entry name" value="WRKY"/>
    <property type="match status" value="1"/>
</dbReference>